<dbReference type="SUPFAM" id="SSF54427">
    <property type="entry name" value="NTF2-like"/>
    <property type="match status" value="1"/>
</dbReference>
<name>A0ABW7WWW0_9NOCA</name>
<dbReference type="Proteomes" id="UP001611415">
    <property type="component" value="Unassembled WGS sequence"/>
</dbReference>
<gene>
    <name evidence="1" type="ORF">ACH49W_08070</name>
</gene>
<accession>A0ABW7WWW0</accession>
<dbReference type="EMBL" id="JBIRYO010000004">
    <property type="protein sequence ID" value="MFI2473322.1"/>
    <property type="molecule type" value="Genomic_DNA"/>
</dbReference>
<reference evidence="1 2" key="1">
    <citation type="submission" date="2024-10" db="EMBL/GenBank/DDBJ databases">
        <title>The Natural Products Discovery Center: Release of the First 8490 Sequenced Strains for Exploring Actinobacteria Biosynthetic Diversity.</title>
        <authorList>
            <person name="Kalkreuter E."/>
            <person name="Kautsar S.A."/>
            <person name="Yang D."/>
            <person name="Bader C.D."/>
            <person name="Teijaro C.N."/>
            <person name="Fluegel L."/>
            <person name="Davis C.M."/>
            <person name="Simpson J.R."/>
            <person name="Lauterbach L."/>
            <person name="Steele A.D."/>
            <person name="Gui C."/>
            <person name="Meng S."/>
            <person name="Li G."/>
            <person name="Viehrig K."/>
            <person name="Ye F."/>
            <person name="Su P."/>
            <person name="Kiefer A.F."/>
            <person name="Nichols A."/>
            <person name="Cepeda A.J."/>
            <person name="Yan W."/>
            <person name="Fan B."/>
            <person name="Jiang Y."/>
            <person name="Adhikari A."/>
            <person name="Zheng C.-J."/>
            <person name="Schuster L."/>
            <person name="Cowan T.M."/>
            <person name="Smanski M.J."/>
            <person name="Chevrette M.G."/>
            <person name="De Carvalho L.P.S."/>
            <person name="Shen B."/>
        </authorList>
    </citation>
    <scope>NUCLEOTIDE SEQUENCE [LARGE SCALE GENOMIC DNA]</scope>
    <source>
        <strain evidence="1 2">NPDC019275</strain>
    </source>
</reference>
<dbReference type="Gene3D" id="3.10.450.50">
    <property type="match status" value="1"/>
</dbReference>
<proteinExistence type="predicted"/>
<keyword evidence="2" id="KW-1185">Reference proteome</keyword>
<dbReference type="RefSeq" id="WP_397091928.1">
    <property type="nucleotide sequence ID" value="NZ_JBIRYO010000004.1"/>
</dbReference>
<sequence length="204" mass="22301">MFAVDRLAGDGRGLLRTRKESLWEIRNEPAAPSFDSSHCRNDCRGAALIGTQPAAADQSGVPAGPAGCQEERNREVVLGALQNVFAEHRTDMVDQYFADNFVQHSPCVPPGGREELKNWWTGMVYAIPDIIITTDQTVTKCAEVVTFRTITGTVVHDLPALGITGNGQQLQFRAADIFRVQNGKITEHWETVDTGPLVTLALGR</sequence>
<dbReference type="InterPro" id="IPR032710">
    <property type="entry name" value="NTF2-like_dom_sf"/>
</dbReference>
<comment type="caution">
    <text evidence="1">The sequence shown here is derived from an EMBL/GenBank/DDBJ whole genome shotgun (WGS) entry which is preliminary data.</text>
</comment>
<dbReference type="InterPro" id="IPR009959">
    <property type="entry name" value="Cyclase_SnoaL-like"/>
</dbReference>
<dbReference type="PANTHER" id="PTHR38436:SF1">
    <property type="entry name" value="ESTER CYCLASE"/>
    <property type="match status" value="1"/>
</dbReference>
<organism evidence="1 2">
    <name type="scientific">Nocardia xishanensis</name>
    <dbReference type="NCBI Taxonomy" id="238964"/>
    <lineage>
        <taxon>Bacteria</taxon>
        <taxon>Bacillati</taxon>
        <taxon>Actinomycetota</taxon>
        <taxon>Actinomycetes</taxon>
        <taxon>Mycobacteriales</taxon>
        <taxon>Nocardiaceae</taxon>
        <taxon>Nocardia</taxon>
    </lineage>
</organism>
<evidence type="ECO:0000313" key="1">
    <source>
        <dbReference type="EMBL" id="MFI2473322.1"/>
    </source>
</evidence>
<protein>
    <submittedName>
        <fullName evidence="1">Ester cyclase</fullName>
    </submittedName>
</protein>
<dbReference type="PANTHER" id="PTHR38436">
    <property type="entry name" value="POLYKETIDE CYCLASE SNOAL-LIKE DOMAIN"/>
    <property type="match status" value="1"/>
</dbReference>
<evidence type="ECO:0000313" key="2">
    <source>
        <dbReference type="Proteomes" id="UP001611415"/>
    </source>
</evidence>
<dbReference type="Pfam" id="PF07366">
    <property type="entry name" value="SnoaL"/>
    <property type="match status" value="1"/>
</dbReference>